<dbReference type="EMBL" id="QTSX02000271">
    <property type="protein sequence ID" value="KAJ9087385.1"/>
    <property type="molecule type" value="Genomic_DNA"/>
</dbReference>
<keyword evidence="2" id="KW-1185">Reference proteome</keyword>
<evidence type="ECO:0000313" key="1">
    <source>
        <dbReference type="EMBL" id="KAJ9087385.1"/>
    </source>
</evidence>
<sequence length="128" mass="14246">MGVVRLLELADKCKNLQGIVHVSTAYVNCNLKSIVIEEKVYPIAIGDPHYLVENIPKISQPELDSLEESVLKGILTHTPSPWLSLGIPCLQEQPMEHCHRPPKYHLLPAIQAPPQMDPRIAAMLESVP</sequence>
<organism evidence="1 2">
    <name type="scientific">Entomophthora muscae</name>
    <dbReference type="NCBI Taxonomy" id="34485"/>
    <lineage>
        <taxon>Eukaryota</taxon>
        <taxon>Fungi</taxon>
        <taxon>Fungi incertae sedis</taxon>
        <taxon>Zoopagomycota</taxon>
        <taxon>Entomophthoromycotina</taxon>
        <taxon>Entomophthoromycetes</taxon>
        <taxon>Entomophthorales</taxon>
        <taxon>Entomophthoraceae</taxon>
        <taxon>Entomophthora</taxon>
    </lineage>
</organism>
<dbReference type="Proteomes" id="UP001165960">
    <property type="component" value="Unassembled WGS sequence"/>
</dbReference>
<comment type="caution">
    <text evidence="1">The sequence shown here is derived from an EMBL/GenBank/DDBJ whole genome shotgun (WGS) entry which is preliminary data.</text>
</comment>
<gene>
    <name evidence="1" type="ORF">DSO57_1033786</name>
</gene>
<evidence type="ECO:0000313" key="2">
    <source>
        <dbReference type="Proteomes" id="UP001165960"/>
    </source>
</evidence>
<proteinExistence type="predicted"/>
<protein>
    <submittedName>
        <fullName evidence="1">Uncharacterized protein</fullName>
    </submittedName>
</protein>
<accession>A0ACC2UJW4</accession>
<reference evidence="1" key="1">
    <citation type="submission" date="2022-04" db="EMBL/GenBank/DDBJ databases">
        <title>Genome of the entomopathogenic fungus Entomophthora muscae.</title>
        <authorList>
            <person name="Elya C."/>
            <person name="Lovett B.R."/>
            <person name="Lee E."/>
            <person name="Macias A.M."/>
            <person name="Hajek A.E."/>
            <person name="De Bivort B.L."/>
            <person name="Kasson M.T."/>
            <person name="De Fine Licht H.H."/>
            <person name="Stajich J.E."/>
        </authorList>
    </citation>
    <scope>NUCLEOTIDE SEQUENCE</scope>
    <source>
        <strain evidence="1">Berkeley</strain>
    </source>
</reference>
<name>A0ACC2UJW4_9FUNG</name>